<dbReference type="NCBIfam" id="NF006043">
    <property type="entry name" value="PRK08186.1"/>
    <property type="match status" value="1"/>
</dbReference>
<dbReference type="PANTHER" id="PTHR11895">
    <property type="entry name" value="TRANSAMIDASE"/>
    <property type="match status" value="1"/>
</dbReference>
<dbReference type="STRING" id="441960.B6Q3M6"/>
<dbReference type="Gene3D" id="1.20.58.1700">
    <property type="match status" value="1"/>
</dbReference>
<evidence type="ECO:0000313" key="2">
    <source>
        <dbReference type="EMBL" id="EEA28115.1"/>
    </source>
</evidence>
<evidence type="ECO:0000259" key="1">
    <source>
        <dbReference type="Pfam" id="PF01425"/>
    </source>
</evidence>
<evidence type="ECO:0000313" key="3">
    <source>
        <dbReference type="Proteomes" id="UP000001294"/>
    </source>
</evidence>
<accession>B6Q3M6</accession>
<reference evidence="3" key="1">
    <citation type="journal article" date="2015" name="Genome Announc.">
        <title>Genome sequence of the AIDS-associated pathogen Penicillium marneffei (ATCC18224) and its near taxonomic relative Talaromyces stipitatus (ATCC10500).</title>
        <authorList>
            <person name="Nierman W.C."/>
            <person name="Fedorova-Abrams N.D."/>
            <person name="Andrianopoulos A."/>
        </authorList>
    </citation>
    <scope>NUCLEOTIDE SEQUENCE [LARGE SCALE GENOMIC DNA]</scope>
    <source>
        <strain evidence="3">ATCC 18224 / CBS 334.59 / QM 7333</strain>
    </source>
</reference>
<dbReference type="InterPro" id="IPR023631">
    <property type="entry name" value="Amidase_dom"/>
</dbReference>
<dbReference type="HOGENOM" id="CLU_009600_0_1_1"/>
<dbReference type="PANTHER" id="PTHR11895:SF169">
    <property type="entry name" value="GLUTAMYL-TRNA(GLN) AMIDOTRANSFERASE"/>
    <property type="match status" value="1"/>
</dbReference>
<dbReference type="GO" id="GO:0016740">
    <property type="term" value="F:transferase activity"/>
    <property type="evidence" value="ECO:0007669"/>
    <property type="project" value="UniProtKB-KW"/>
</dbReference>
<dbReference type="PhylomeDB" id="B6Q3M6"/>
<dbReference type="Pfam" id="PF01425">
    <property type="entry name" value="Amidase"/>
    <property type="match status" value="1"/>
</dbReference>
<dbReference type="InterPro" id="IPR036928">
    <property type="entry name" value="AS_sf"/>
</dbReference>
<name>B6Q3M6_TALMQ</name>
<dbReference type="Proteomes" id="UP000001294">
    <property type="component" value="Unassembled WGS sequence"/>
</dbReference>
<dbReference type="AlphaFoldDB" id="B6Q3M6"/>
<keyword evidence="2" id="KW-0808">Transferase</keyword>
<dbReference type="VEuPathDB" id="FungiDB:PMAA_029330"/>
<protein>
    <submittedName>
        <fullName evidence="2">Glutamyl-tRNA(Gln) amidotransferase subunit A, putative</fullName>
    </submittedName>
</protein>
<sequence>MILTLKMGPVAVTTERHDLSIASLRELYHTEKATPLDVVNQIYDHIESYPDQAVWIHLSPRQTALEAASSLMARYAEQRQLPALYGIPFSVKDSINVSGIPTTVACPSYAYTPDRTAPAVQKILDAGGILVGKTNLDQFATGLVGHRSPYGTPRCVFDSDYISGGSSSGSAVSVGSRQVSFSVATDTAGSTRVPASLNGLVGLKPTLGTISTVGLIPACKTADCITVIARSVDDAREAWKVMKGYDEEDVYARKSIPALPSFPTTIRFAIPPSGLLSVLSPSYMQLFSHVIERLEQPDSGFQKCPINYTPFQSANDMLYGSSIVSQRLVAFEDYLKQHGMEKLHPVIKTIFESSSGFDAVRAYQDIFDLALYKRQTVTQFQKSIDVLIVPSTVTHFTVAEIQEDPIARNKLMGSFTHFVNLLDLCAVAIPTGKWKNPKGNLMPFGITLIGEAGRDTELMKMGERIIEDITMHPLVA</sequence>
<proteinExistence type="predicted"/>
<organism evidence="2 3">
    <name type="scientific">Talaromyces marneffei (strain ATCC 18224 / CBS 334.59 / QM 7333)</name>
    <name type="common">Penicillium marneffei</name>
    <dbReference type="NCBI Taxonomy" id="441960"/>
    <lineage>
        <taxon>Eukaryota</taxon>
        <taxon>Fungi</taxon>
        <taxon>Dikarya</taxon>
        <taxon>Ascomycota</taxon>
        <taxon>Pezizomycotina</taxon>
        <taxon>Eurotiomycetes</taxon>
        <taxon>Eurotiomycetidae</taxon>
        <taxon>Eurotiales</taxon>
        <taxon>Trichocomaceae</taxon>
        <taxon>Talaromyces</taxon>
        <taxon>Talaromyces sect. Talaromyces</taxon>
    </lineage>
</organism>
<dbReference type="Gene3D" id="3.90.1300.10">
    <property type="entry name" value="Amidase signature (AS) domain"/>
    <property type="match status" value="1"/>
</dbReference>
<dbReference type="InterPro" id="IPR000120">
    <property type="entry name" value="Amidase"/>
</dbReference>
<feature type="domain" description="Amidase" evidence="1">
    <location>
        <begin position="37"/>
        <end position="458"/>
    </location>
</feature>
<dbReference type="SUPFAM" id="SSF75304">
    <property type="entry name" value="Amidase signature (AS) enzymes"/>
    <property type="match status" value="1"/>
</dbReference>
<gene>
    <name evidence="2" type="ORF">PMAA_029330</name>
</gene>
<keyword evidence="3" id="KW-1185">Reference proteome</keyword>
<dbReference type="EMBL" id="DS995899">
    <property type="protein sequence ID" value="EEA28115.1"/>
    <property type="molecule type" value="Genomic_DNA"/>
</dbReference>